<evidence type="ECO:0000259" key="3">
    <source>
        <dbReference type="Pfam" id="PF01210"/>
    </source>
</evidence>
<gene>
    <name evidence="5" type="ORF">LY79DRAFT_580913</name>
</gene>
<evidence type="ECO:0000256" key="1">
    <source>
        <dbReference type="ARBA" id="ARBA00023002"/>
    </source>
</evidence>
<dbReference type="GO" id="GO:0051287">
    <property type="term" value="F:NAD binding"/>
    <property type="evidence" value="ECO:0007669"/>
    <property type="project" value="InterPro"/>
</dbReference>
<keyword evidence="1" id="KW-0560">Oxidoreductase</keyword>
<dbReference type="SUPFAM" id="SSF51735">
    <property type="entry name" value="NAD(P)-binding Rossmann-fold domains"/>
    <property type="match status" value="1"/>
</dbReference>
<dbReference type="PANTHER" id="PTHR38015:SF1">
    <property type="entry name" value="OPINE DEHYDROGENASE DOMAIN-CONTAINING PROTEIN"/>
    <property type="match status" value="1"/>
</dbReference>
<keyword evidence="6" id="KW-1185">Reference proteome</keyword>
<dbReference type="Pfam" id="PF01210">
    <property type="entry name" value="NAD_Gly3P_dh_N"/>
    <property type="match status" value="1"/>
</dbReference>
<dbReference type="InterPro" id="IPR008927">
    <property type="entry name" value="6-PGluconate_DH-like_C_sf"/>
</dbReference>
<name>A0AAD8PXS2_9PEZI</name>
<dbReference type="EMBL" id="JAHLJV010000042">
    <property type="protein sequence ID" value="KAK1585693.1"/>
    <property type="molecule type" value="Genomic_DNA"/>
</dbReference>
<dbReference type="Gene3D" id="1.10.1040.10">
    <property type="entry name" value="N-(1-d-carboxylethyl)-l-norvaline Dehydrogenase, domain 2"/>
    <property type="match status" value="1"/>
</dbReference>
<dbReference type="RefSeq" id="XP_060412710.1">
    <property type="nucleotide sequence ID" value="XM_060560153.1"/>
</dbReference>
<feature type="domain" description="Opine dehydrogenase" evidence="4">
    <location>
        <begin position="180"/>
        <end position="325"/>
    </location>
</feature>
<dbReference type="InterPro" id="IPR003421">
    <property type="entry name" value="Opine_DH"/>
</dbReference>
<evidence type="ECO:0000313" key="6">
    <source>
        <dbReference type="Proteomes" id="UP001230504"/>
    </source>
</evidence>
<dbReference type="GO" id="GO:0046168">
    <property type="term" value="P:glycerol-3-phosphate catabolic process"/>
    <property type="evidence" value="ECO:0007669"/>
    <property type="project" value="InterPro"/>
</dbReference>
<evidence type="ECO:0000256" key="2">
    <source>
        <dbReference type="ARBA" id="ARBA00048683"/>
    </source>
</evidence>
<dbReference type="InterPro" id="IPR051729">
    <property type="entry name" value="Opine/Lysopine_DH"/>
</dbReference>
<evidence type="ECO:0000313" key="5">
    <source>
        <dbReference type="EMBL" id="KAK1585693.1"/>
    </source>
</evidence>
<protein>
    <submittedName>
        <fullName evidence="5">NAD/NADP octopine/nopaline dehydrogenase</fullName>
    </submittedName>
</protein>
<dbReference type="InterPro" id="IPR013328">
    <property type="entry name" value="6PGD_dom2"/>
</dbReference>
<sequence>MRAVSSVSILGAGPAGFALAADLQNHGMNTLLYSHRTHLRHAKAVMETGRLQLSCKMEGFTNVKLTTDMTEAVAFSKILILTVPSTGQLTLLNELRQYDLRSHTIIAIPGNLFSLLKEVDIEAENILETNLSPYSCRMEGDNLVVFGRKSVIHIAAQNTTAARPGFREEIQSIFPSKLRWCDSVIEVCLANVNGVFHPLMMLMNAGRIEDTAGDFLLYRDGLTRSVANAMLAVDRVRMEVCTMFGLRAVSAIDISNECYDQTFTDLVDLARNSPPHNKLRAPAGFENRNISEDVPDLLVSWHGLAEWVGVDASPITAVIVLAEMATGLNLRETGRGLDKLRLDGLGRSELASMSSSYMTPPQTEARL</sequence>
<feature type="domain" description="Glycerol-3-phosphate dehydrogenase NAD-dependent N-terminal" evidence="3">
    <location>
        <begin position="7"/>
        <end position="106"/>
    </location>
</feature>
<dbReference type="PANTHER" id="PTHR38015">
    <property type="entry name" value="BLR6086 PROTEIN"/>
    <property type="match status" value="1"/>
</dbReference>
<dbReference type="GeneID" id="85444393"/>
<dbReference type="Gene3D" id="3.40.50.720">
    <property type="entry name" value="NAD(P)-binding Rossmann-like Domain"/>
    <property type="match status" value="1"/>
</dbReference>
<organism evidence="5 6">
    <name type="scientific">Colletotrichum navitas</name>
    <dbReference type="NCBI Taxonomy" id="681940"/>
    <lineage>
        <taxon>Eukaryota</taxon>
        <taxon>Fungi</taxon>
        <taxon>Dikarya</taxon>
        <taxon>Ascomycota</taxon>
        <taxon>Pezizomycotina</taxon>
        <taxon>Sordariomycetes</taxon>
        <taxon>Hypocreomycetidae</taxon>
        <taxon>Glomerellales</taxon>
        <taxon>Glomerellaceae</taxon>
        <taxon>Colletotrichum</taxon>
        <taxon>Colletotrichum graminicola species complex</taxon>
    </lineage>
</organism>
<accession>A0AAD8PXS2</accession>
<dbReference type="Pfam" id="PF02317">
    <property type="entry name" value="Octopine_DH"/>
    <property type="match status" value="1"/>
</dbReference>
<reference evidence="5" key="1">
    <citation type="submission" date="2021-06" db="EMBL/GenBank/DDBJ databases">
        <title>Comparative genomics, transcriptomics and evolutionary studies reveal genomic signatures of adaptation to plant cell wall in hemibiotrophic fungi.</title>
        <authorList>
            <consortium name="DOE Joint Genome Institute"/>
            <person name="Baroncelli R."/>
            <person name="Diaz J.F."/>
            <person name="Benocci T."/>
            <person name="Peng M."/>
            <person name="Battaglia E."/>
            <person name="Haridas S."/>
            <person name="Andreopoulos W."/>
            <person name="Labutti K."/>
            <person name="Pangilinan J."/>
            <person name="Floch G.L."/>
            <person name="Makela M.R."/>
            <person name="Henrissat B."/>
            <person name="Grigoriev I.V."/>
            <person name="Crouch J.A."/>
            <person name="De Vries R.P."/>
            <person name="Sukno S.A."/>
            <person name="Thon M.R."/>
        </authorList>
    </citation>
    <scope>NUCLEOTIDE SEQUENCE</scope>
    <source>
        <strain evidence="5">CBS 125086</strain>
    </source>
</reference>
<proteinExistence type="predicted"/>
<dbReference type="SUPFAM" id="SSF48179">
    <property type="entry name" value="6-phosphogluconate dehydrogenase C-terminal domain-like"/>
    <property type="match status" value="1"/>
</dbReference>
<evidence type="ECO:0000259" key="4">
    <source>
        <dbReference type="Pfam" id="PF02317"/>
    </source>
</evidence>
<comment type="catalytic activity">
    <reaction evidence="2">
        <text>sn-glycerol 3-phosphate + NAD(+) = dihydroxyacetone phosphate + NADH + H(+)</text>
        <dbReference type="Rhea" id="RHEA:11092"/>
        <dbReference type="ChEBI" id="CHEBI:15378"/>
        <dbReference type="ChEBI" id="CHEBI:57540"/>
        <dbReference type="ChEBI" id="CHEBI:57597"/>
        <dbReference type="ChEBI" id="CHEBI:57642"/>
        <dbReference type="ChEBI" id="CHEBI:57945"/>
        <dbReference type="EC" id="1.1.1.8"/>
    </reaction>
</comment>
<dbReference type="AlphaFoldDB" id="A0AAD8PXS2"/>
<comment type="caution">
    <text evidence="5">The sequence shown here is derived from an EMBL/GenBank/DDBJ whole genome shotgun (WGS) entry which is preliminary data.</text>
</comment>
<dbReference type="Proteomes" id="UP001230504">
    <property type="component" value="Unassembled WGS sequence"/>
</dbReference>
<dbReference type="GO" id="GO:0141152">
    <property type="term" value="F:glycerol-3-phosphate dehydrogenase (NAD+) activity"/>
    <property type="evidence" value="ECO:0007669"/>
    <property type="project" value="UniProtKB-EC"/>
</dbReference>
<dbReference type="InterPro" id="IPR011128">
    <property type="entry name" value="G3P_DH_NAD-dep_N"/>
</dbReference>
<dbReference type="InterPro" id="IPR036291">
    <property type="entry name" value="NAD(P)-bd_dom_sf"/>
</dbReference>